<keyword evidence="1" id="KW-1133">Transmembrane helix</keyword>
<organism evidence="2 3">
    <name type="scientific">Botryotinia fuckeliana (strain T4)</name>
    <name type="common">Noble rot fungus</name>
    <name type="synonym">Botrytis cinerea</name>
    <dbReference type="NCBI Taxonomy" id="999810"/>
    <lineage>
        <taxon>Eukaryota</taxon>
        <taxon>Fungi</taxon>
        <taxon>Dikarya</taxon>
        <taxon>Ascomycota</taxon>
        <taxon>Pezizomycotina</taxon>
        <taxon>Leotiomycetes</taxon>
        <taxon>Helotiales</taxon>
        <taxon>Sclerotiniaceae</taxon>
        <taxon>Botrytis</taxon>
    </lineage>
</organism>
<gene>
    <name evidence="2" type="ORF">BofuT4_P043570.1</name>
</gene>
<sequence>MAFGIDWSKSLQQYPSYFSDRWPFSIDYFRYSKIAGPTSCAYKILCTIILHFDVLVSMGGPIALLFHQRS</sequence>
<protein>
    <submittedName>
        <fullName evidence="2">Uncharacterized protein</fullName>
    </submittedName>
</protein>
<proteinExistence type="predicted"/>
<name>G2Y016_BOTF4</name>
<evidence type="ECO:0000313" key="2">
    <source>
        <dbReference type="EMBL" id="CCD33961.1"/>
    </source>
</evidence>
<dbReference type="EMBL" id="FQ790280">
    <property type="protein sequence ID" value="CCD33961.1"/>
    <property type="molecule type" value="Genomic_DNA"/>
</dbReference>
<accession>G2Y016</accession>
<evidence type="ECO:0000256" key="1">
    <source>
        <dbReference type="SAM" id="Phobius"/>
    </source>
</evidence>
<evidence type="ECO:0000313" key="3">
    <source>
        <dbReference type="Proteomes" id="UP000008177"/>
    </source>
</evidence>
<dbReference type="AlphaFoldDB" id="G2Y016"/>
<keyword evidence="1" id="KW-0472">Membrane</keyword>
<dbReference type="InParanoid" id="G2Y016"/>
<feature type="transmembrane region" description="Helical" evidence="1">
    <location>
        <begin position="41"/>
        <end position="66"/>
    </location>
</feature>
<reference evidence="3" key="1">
    <citation type="journal article" date="2011" name="PLoS Genet.">
        <title>Genomic analysis of the necrotrophic fungal pathogens Sclerotinia sclerotiorum and Botrytis cinerea.</title>
        <authorList>
            <person name="Amselem J."/>
            <person name="Cuomo C.A."/>
            <person name="van Kan J.A."/>
            <person name="Viaud M."/>
            <person name="Benito E.P."/>
            <person name="Couloux A."/>
            <person name="Coutinho P.M."/>
            <person name="de Vries R.P."/>
            <person name="Dyer P.S."/>
            <person name="Fillinger S."/>
            <person name="Fournier E."/>
            <person name="Gout L."/>
            <person name="Hahn M."/>
            <person name="Kohn L."/>
            <person name="Lapalu N."/>
            <person name="Plummer K.M."/>
            <person name="Pradier J.M."/>
            <person name="Quevillon E."/>
            <person name="Sharon A."/>
            <person name="Simon A."/>
            <person name="ten Have A."/>
            <person name="Tudzynski B."/>
            <person name="Tudzynski P."/>
            <person name="Wincker P."/>
            <person name="Andrew M."/>
            <person name="Anthouard V."/>
            <person name="Beever R.E."/>
            <person name="Beffa R."/>
            <person name="Benoit I."/>
            <person name="Bouzid O."/>
            <person name="Brault B."/>
            <person name="Chen Z."/>
            <person name="Choquer M."/>
            <person name="Collemare J."/>
            <person name="Cotton P."/>
            <person name="Danchin E.G."/>
            <person name="Da Silva C."/>
            <person name="Gautier A."/>
            <person name="Giraud C."/>
            <person name="Giraud T."/>
            <person name="Gonzalez C."/>
            <person name="Grossetete S."/>
            <person name="Guldener U."/>
            <person name="Henrissat B."/>
            <person name="Howlett B.J."/>
            <person name="Kodira C."/>
            <person name="Kretschmer M."/>
            <person name="Lappartient A."/>
            <person name="Leroch M."/>
            <person name="Levis C."/>
            <person name="Mauceli E."/>
            <person name="Neuveglise C."/>
            <person name="Oeser B."/>
            <person name="Pearson M."/>
            <person name="Poulain J."/>
            <person name="Poussereau N."/>
            <person name="Quesneville H."/>
            <person name="Rascle C."/>
            <person name="Schumacher J."/>
            <person name="Segurens B."/>
            <person name="Sexton A."/>
            <person name="Silva E."/>
            <person name="Sirven C."/>
            <person name="Soanes D.M."/>
            <person name="Talbot N.J."/>
            <person name="Templeton M."/>
            <person name="Yandava C."/>
            <person name="Yarden O."/>
            <person name="Zeng Q."/>
            <person name="Rollins J.A."/>
            <person name="Lebrun M.H."/>
            <person name="Dickman M."/>
        </authorList>
    </citation>
    <scope>NUCLEOTIDE SEQUENCE [LARGE SCALE GENOMIC DNA]</scope>
    <source>
        <strain evidence="3">T4</strain>
    </source>
</reference>
<keyword evidence="1" id="KW-0812">Transmembrane</keyword>
<dbReference type="HOGENOM" id="CLU_2757486_0_0_1"/>
<dbReference type="Proteomes" id="UP000008177">
    <property type="component" value="Unplaced contigs"/>
</dbReference>